<protein>
    <submittedName>
        <fullName evidence="9">EamA family transporter</fullName>
    </submittedName>
</protein>
<organism evidence="9 10">
    <name type="scientific">Anaerocolumna sedimenticola</name>
    <dbReference type="NCBI Taxonomy" id="2696063"/>
    <lineage>
        <taxon>Bacteria</taxon>
        <taxon>Bacillati</taxon>
        <taxon>Bacillota</taxon>
        <taxon>Clostridia</taxon>
        <taxon>Lachnospirales</taxon>
        <taxon>Lachnospiraceae</taxon>
        <taxon>Anaerocolumna</taxon>
    </lineage>
</organism>
<dbReference type="GO" id="GO:0005886">
    <property type="term" value="C:plasma membrane"/>
    <property type="evidence" value="ECO:0007669"/>
    <property type="project" value="UniProtKB-SubCell"/>
</dbReference>
<keyword evidence="3" id="KW-1003">Cell membrane</keyword>
<feature type="transmembrane region" description="Helical" evidence="7">
    <location>
        <begin position="130"/>
        <end position="147"/>
    </location>
</feature>
<dbReference type="Pfam" id="PF00892">
    <property type="entry name" value="EamA"/>
    <property type="match status" value="2"/>
</dbReference>
<dbReference type="InterPro" id="IPR051258">
    <property type="entry name" value="Diverse_Substrate_Transporter"/>
</dbReference>
<evidence type="ECO:0000313" key="9">
    <source>
        <dbReference type="EMBL" id="QHQ62274.1"/>
    </source>
</evidence>
<dbReference type="SUPFAM" id="SSF103481">
    <property type="entry name" value="Multidrug resistance efflux transporter EmrE"/>
    <property type="match status" value="2"/>
</dbReference>
<dbReference type="Gene3D" id="1.10.3730.20">
    <property type="match status" value="1"/>
</dbReference>
<dbReference type="InterPro" id="IPR037185">
    <property type="entry name" value="EmrE-like"/>
</dbReference>
<feature type="transmembrane region" description="Helical" evidence="7">
    <location>
        <begin position="105"/>
        <end position="123"/>
    </location>
</feature>
<dbReference type="Proteomes" id="UP000464314">
    <property type="component" value="Chromosome"/>
</dbReference>
<comment type="similarity">
    <text evidence="2">Belongs to the EamA transporter family.</text>
</comment>
<sequence>MNRKQKISILWAILAAVLYAGSAPVSKLLLQHIPPTIMASFLYLGAGIGMSMLRFFRLKFSRTYKEQKLSKKETPYTLGMIILDIAAPILLMIGLTKTTSANASLLNNFEIISTSLIALLFFHETIHKKLWIAIGLITLSSMLLSFVDSSSFSFSAGSLSVILACLCWGLENNCTRMLSSKDPMQIVVIKGFGSGFGSFVIALLIGEQLVNVKYMLLALIIGFLSYGLSIFFYVYAQRELGAVITSTYYACAPFIGVILSCIFLKETPTITFTIAFLFMLAGTYFVTSDSKSNADIMKNV</sequence>
<feature type="domain" description="EamA" evidence="8">
    <location>
        <begin position="7"/>
        <end position="145"/>
    </location>
</feature>
<keyword evidence="4 7" id="KW-0812">Transmembrane</keyword>
<evidence type="ECO:0000256" key="1">
    <source>
        <dbReference type="ARBA" id="ARBA00004651"/>
    </source>
</evidence>
<dbReference type="EMBL" id="CP048000">
    <property type="protein sequence ID" value="QHQ62274.1"/>
    <property type="molecule type" value="Genomic_DNA"/>
</dbReference>
<keyword evidence="6 7" id="KW-0472">Membrane</keyword>
<feature type="transmembrane region" description="Helical" evidence="7">
    <location>
        <begin position="38"/>
        <end position="56"/>
    </location>
</feature>
<feature type="transmembrane region" description="Helical" evidence="7">
    <location>
        <begin position="76"/>
        <end position="93"/>
    </location>
</feature>
<name>A0A6P1TMQ0_9FIRM</name>
<evidence type="ECO:0000256" key="6">
    <source>
        <dbReference type="ARBA" id="ARBA00023136"/>
    </source>
</evidence>
<evidence type="ECO:0000259" key="8">
    <source>
        <dbReference type="Pfam" id="PF00892"/>
    </source>
</evidence>
<evidence type="ECO:0000256" key="5">
    <source>
        <dbReference type="ARBA" id="ARBA00022989"/>
    </source>
</evidence>
<feature type="domain" description="EamA" evidence="8">
    <location>
        <begin position="157"/>
        <end position="287"/>
    </location>
</feature>
<keyword evidence="10" id="KW-1185">Reference proteome</keyword>
<proteinExistence type="inferred from homology"/>
<feature type="transmembrane region" description="Helical" evidence="7">
    <location>
        <begin position="270"/>
        <end position="287"/>
    </location>
</feature>
<reference evidence="9 10" key="1">
    <citation type="submission" date="2020-01" db="EMBL/GenBank/DDBJ databases">
        <title>Genome analysis of Anaerocolumna sp. CBA3638.</title>
        <authorList>
            <person name="Kim J."/>
            <person name="Roh S.W."/>
        </authorList>
    </citation>
    <scope>NUCLEOTIDE SEQUENCE [LARGE SCALE GENOMIC DNA]</scope>
    <source>
        <strain evidence="9 10">CBA3638</strain>
    </source>
</reference>
<dbReference type="RefSeq" id="WP_161839099.1">
    <property type="nucleotide sequence ID" value="NZ_CP048000.1"/>
</dbReference>
<evidence type="ECO:0000256" key="4">
    <source>
        <dbReference type="ARBA" id="ARBA00022692"/>
    </source>
</evidence>
<dbReference type="KEGG" id="anr:Ana3638_17000"/>
<keyword evidence="5 7" id="KW-1133">Transmembrane helix</keyword>
<evidence type="ECO:0000256" key="2">
    <source>
        <dbReference type="ARBA" id="ARBA00007362"/>
    </source>
</evidence>
<dbReference type="AlphaFoldDB" id="A0A6P1TMQ0"/>
<dbReference type="PANTHER" id="PTHR42920">
    <property type="entry name" value="OS03G0707200 PROTEIN-RELATED"/>
    <property type="match status" value="1"/>
</dbReference>
<feature type="transmembrane region" description="Helical" evidence="7">
    <location>
        <begin position="247"/>
        <end position="264"/>
    </location>
</feature>
<feature type="transmembrane region" description="Helical" evidence="7">
    <location>
        <begin position="153"/>
        <end position="174"/>
    </location>
</feature>
<feature type="transmembrane region" description="Helical" evidence="7">
    <location>
        <begin position="212"/>
        <end position="235"/>
    </location>
</feature>
<evidence type="ECO:0000256" key="3">
    <source>
        <dbReference type="ARBA" id="ARBA00022475"/>
    </source>
</evidence>
<evidence type="ECO:0000313" key="10">
    <source>
        <dbReference type="Proteomes" id="UP000464314"/>
    </source>
</evidence>
<dbReference type="InterPro" id="IPR000620">
    <property type="entry name" value="EamA_dom"/>
</dbReference>
<dbReference type="PANTHER" id="PTHR42920:SF11">
    <property type="entry name" value="INNER MEMBRANE PROTEIN YTFF"/>
    <property type="match status" value="1"/>
</dbReference>
<evidence type="ECO:0000256" key="7">
    <source>
        <dbReference type="SAM" id="Phobius"/>
    </source>
</evidence>
<accession>A0A6P1TMQ0</accession>
<gene>
    <name evidence="9" type="ORF">Ana3638_17000</name>
</gene>
<comment type="subcellular location">
    <subcellularLocation>
        <location evidence="1">Cell membrane</location>
        <topology evidence="1">Multi-pass membrane protein</topology>
    </subcellularLocation>
</comment>
<feature type="transmembrane region" description="Helical" evidence="7">
    <location>
        <begin position="186"/>
        <end position="206"/>
    </location>
</feature>